<dbReference type="GO" id="GO:0016491">
    <property type="term" value="F:oxidoreductase activity"/>
    <property type="evidence" value="ECO:0007669"/>
    <property type="project" value="UniProtKB-KW"/>
</dbReference>
<dbReference type="Proteomes" id="UP001152049">
    <property type="component" value="Unassembled WGS sequence"/>
</dbReference>
<evidence type="ECO:0000256" key="3">
    <source>
        <dbReference type="ARBA" id="ARBA00023002"/>
    </source>
</evidence>
<sequence length="302" mass="31622">MSFSSTLLTGKVGLVTGAGSPYGIGRSLVLALAQAGARAVYATDLTLTNIPSLQNEVKEAGSSCEIYGKILDVVSEDQTVAVLKEILAEQGQLDFFFANAGFGTYKTLQDTHVKDYDFAISVMQRSFFLALKYGGQALSTTSSNKQSPGGSIIVTSSMAGVNGAVSDISYSTAKAAVANMVRPGAVQLSGSHIRVNSIAPGFVRTSIVATSASTFLGEAFDGKLDTRGIKDAFDNTLGRHEGVKYYYERIPEPIEIANIGVFLASPLGASINGQNIVADCGKTVAAFRDTIIAPIQPLSALI</sequence>
<dbReference type="SUPFAM" id="SSF51735">
    <property type="entry name" value="NAD(P)-binding Rossmann-fold domains"/>
    <property type="match status" value="1"/>
</dbReference>
<keyword evidence="5" id="KW-1185">Reference proteome</keyword>
<dbReference type="Gene3D" id="3.40.50.720">
    <property type="entry name" value="NAD(P)-binding Rossmann-like Domain"/>
    <property type="match status" value="1"/>
</dbReference>
<dbReference type="Pfam" id="PF00106">
    <property type="entry name" value="adh_short"/>
    <property type="match status" value="1"/>
</dbReference>
<dbReference type="PROSITE" id="PS00061">
    <property type="entry name" value="ADH_SHORT"/>
    <property type="match status" value="1"/>
</dbReference>
<evidence type="ECO:0000256" key="2">
    <source>
        <dbReference type="ARBA" id="ARBA00022857"/>
    </source>
</evidence>
<dbReference type="InterPro" id="IPR036291">
    <property type="entry name" value="NAD(P)-bd_dom_sf"/>
</dbReference>
<protein>
    <recommendedName>
        <fullName evidence="6">Levodione reductase</fullName>
    </recommendedName>
</protein>
<keyword evidence="2" id="KW-0521">NADP</keyword>
<proteinExistence type="inferred from homology"/>
<dbReference type="EMBL" id="JAOQAZ010000015">
    <property type="protein sequence ID" value="KAJ4258883.1"/>
    <property type="molecule type" value="Genomic_DNA"/>
</dbReference>
<evidence type="ECO:0000256" key="1">
    <source>
        <dbReference type="ARBA" id="ARBA00006484"/>
    </source>
</evidence>
<accession>A0A9W8VDV9</accession>
<organism evidence="4 5">
    <name type="scientific">Fusarium torreyae</name>
    <dbReference type="NCBI Taxonomy" id="1237075"/>
    <lineage>
        <taxon>Eukaryota</taxon>
        <taxon>Fungi</taxon>
        <taxon>Dikarya</taxon>
        <taxon>Ascomycota</taxon>
        <taxon>Pezizomycotina</taxon>
        <taxon>Sordariomycetes</taxon>
        <taxon>Hypocreomycetidae</taxon>
        <taxon>Hypocreales</taxon>
        <taxon>Nectriaceae</taxon>
        <taxon>Fusarium</taxon>
    </lineage>
</organism>
<comment type="caution">
    <text evidence="4">The sequence shown here is derived from an EMBL/GenBank/DDBJ whole genome shotgun (WGS) entry which is preliminary data.</text>
</comment>
<dbReference type="OrthoDB" id="414540at2759"/>
<keyword evidence="3" id="KW-0560">Oxidoreductase</keyword>
<gene>
    <name evidence="4" type="ORF">NW762_007970</name>
</gene>
<dbReference type="PRINTS" id="PR00081">
    <property type="entry name" value="GDHRDH"/>
</dbReference>
<evidence type="ECO:0000313" key="4">
    <source>
        <dbReference type="EMBL" id="KAJ4258883.1"/>
    </source>
</evidence>
<dbReference type="InterPro" id="IPR020904">
    <property type="entry name" value="Sc_DH/Rdtase_CS"/>
</dbReference>
<dbReference type="PANTHER" id="PTHR43477:SF1">
    <property type="entry name" value="DIHYDROANTICAPSIN 7-DEHYDROGENASE"/>
    <property type="match status" value="1"/>
</dbReference>
<dbReference type="InterPro" id="IPR051122">
    <property type="entry name" value="SDR_DHRS6-like"/>
</dbReference>
<evidence type="ECO:0008006" key="6">
    <source>
        <dbReference type="Google" id="ProtNLM"/>
    </source>
</evidence>
<dbReference type="InterPro" id="IPR002347">
    <property type="entry name" value="SDR_fam"/>
</dbReference>
<dbReference type="PANTHER" id="PTHR43477">
    <property type="entry name" value="DIHYDROANTICAPSIN 7-DEHYDROGENASE"/>
    <property type="match status" value="1"/>
</dbReference>
<evidence type="ECO:0000313" key="5">
    <source>
        <dbReference type="Proteomes" id="UP001152049"/>
    </source>
</evidence>
<dbReference type="CDD" id="cd05233">
    <property type="entry name" value="SDR_c"/>
    <property type="match status" value="1"/>
</dbReference>
<comment type="similarity">
    <text evidence="1">Belongs to the short-chain dehydrogenases/reductases (SDR) family.</text>
</comment>
<reference evidence="4" key="1">
    <citation type="submission" date="2022-09" db="EMBL/GenBank/DDBJ databases">
        <title>Fusarium specimens isolated from Avocado Roots.</title>
        <authorList>
            <person name="Stajich J."/>
            <person name="Roper C."/>
            <person name="Heimlech-Rivalta G."/>
        </authorList>
    </citation>
    <scope>NUCLEOTIDE SEQUENCE</scope>
    <source>
        <strain evidence="4">CF00136</strain>
    </source>
</reference>
<dbReference type="AlphaFoldDB" id="A0A9W8VDV9"/>
<name>A0A9W8VDV9_9HYPO</name>